<dbReference type="PANTHER" id="PTHR31973">
    <property type="entry name" value="POLYPROTEIN, PUTATIVE-RELATED"/>
    <property type="match status" value="1"/>
</dbReference>
<feature type="region of interest" description="Disordered" evidence="1">
    <location>
        <begin position="82"/>
        <end position="134"/>
    </location>
</feature>
<name>A0A329S543_9STRA</name>
<dbReference type="OrthoDB" id="70173at2759"/>
<evidence type="ECO:0000313" key="2">
    <source>
        <dbReference type="EMBL" id="RAW32094.1"/>
    </source>
</evidence>
<evidence type="ECO:0000256" key="1">
    <source>
        <dbReference type="SAM" id="MobiDB-lite"/>
    </source>
</evidence>
<gene>
    <name evidence="2" type="ORF">PC110_g11579</name>
</gene>
<dbReference type="VEuPathDB" id="FungiDB:PC110_g11579"/>
<dbReference type="EMBL" id="MJFZ01000293">
    <property type="protein sequence ID" value="RAW32094.1"/>
    <property type="molecule type" value="Genomic_DNA"/>
</dbReference>
<evidence type="ECO:0000313" key="3">
    <source>
        <dbReference type="Proteomes" id="UP000251314"/>
    </source>
</evidence>
<dbReference type="PANTHER" id="PTHR31973:SF187">
    <property type="entry name" value="MUTATOR TRANSPOSASE MUDRA PROTEIN"/>
    <property type="match status" value="1"/>
</dbReference>
<feature type="compositionally biased region" description="Basic and acidic residues" evidence="1">
    <location>
        <begin position="95"/>
        <end position="116"/>
    </location>
</feature>
<proteinExistence type="predicted"/>
<dbReference type="AlphaFoldDB" id="A0A329S543"/>
<comment type="caution">
    <text evidence="2">The sequence shown here is derived from an EMBL/GenBank/DDBJ whole genome shotgun (WGS) entry which is preliminary data.</text>
</comment>
<accession>A0A329S543</accession>
<organism evidence="2 3">
    <name type="scientific">Phytophthora cactorum</name>
    <dbReference type="NCBI Taxonomy" id="29920"/>
    <lineage>
        <taxon>Eukaryota</taxon>
        <taxon>Sar</taxon>
        <taxon>Stramenopiles</taxon>
        <taxon>Oomycota</taxon>
        <taxon>Peronosporomycetes</taxon>
        <taxon>Peronosporales</taxon>
        <taxon>Peronosporaceae</taxon>
        <taxon>Phytophthora</taxon>
    </lineage>
</organism>
<sequence>MIKRKLDVDGIEVKGAKWRKLWTFTLVDGSSSDRTDPEVLRERFAKVVDDVLCHHREPQGFSVNQACEESVVQDKQDEHILDDSLDYEQQVRPGSDGRDRRGAPEPRQRQLRHEPDGVNGRVGGLTEEHKEERNGAPTLYKGMTFTTGKDVVSAVQNIALAQGKSMIVDRRSGMDRRLKCTSRSCTYTVQAYRMRQKNGTYGECKHQIAANPTFQSAVNAGPKTSASRLISMVGKRDGLSLRSYRRSVYRARYIVNGMSLEALAESYKKTQAYLAQFEPLNPGSIAIMERDSENRFMRAMISVKVVEGSVEHNQRVLGIGCAHSKCALYDGVQMTLVGQDGNRETAIIAFALVPAEDLPNYEWFFRLLLDAGHTFTESVMFCDRDAAMLSVADRLRLTIRYVHFTSSGMLLAVSKPLPGTAETWSGGSNRLTQKKYTRVNRAASTLL</sequence>
<evidence type="ECO:0008006" key="4">
    <source>
        <dbReference type="Google" id="ProtNLM"/>
    </source>
</evidence>
<dbReference type="Proteomes" id="UP000251314">
    <property type="component" value="Unassembled WGS sequence"/>
</dbReference>
<reference evidence="2 3" key="1">
    <citation type="submission" date="2018-01" db="EMBL/GenBank/DDBJ databases">
        <title>Draft genome of the strawberry crown rot pathogen Phytophthora cactorum.</title>
        <authorList>
            <person name="Armitage A.D."/>
            <person name="Lysoe E."/>
            <person name="Nellist C.F."/>
            <person name="Harrison R.J."/>
            <person name="Brurberg M.B."/>
        </authorList>
    </citation>
    <scope>NUCLEOTIDE SEQUENCE [LARGE SCALE GENOMIC DNA]</scope>
    <source>
        <strain evidence="2 3">10300</strain>
    </source>
</reference>
<protein>
    <recommendedName>
        <fullName evidence="4">MULE transposase domain-containing protein</fullName>
    </recommendedName>
</protein>
<keyword evidence="3" id="KW-1185">Reference proteome</keyword>